<dbReference type="KEGG" id="ast:Asulf_01514"/>
<name>N0BGW4_9EURY</name>
<accession>N0BGW4</accession>
<dbReference type="RefSeq" id="WP_015591095.1">
    <property type="nucleotide sequence ID" value="NC_021169.1"/>
</dbReference>
<dbReference type="Proteomes" id="UP000013307">
    <property type="component" value="Chromosome"/>
</dbReference>
<dbReference type="STRING" id="387631.Asulf_01514"/>
<keyword evidence="3" id="KW-1185">Reference proteome</keyword>
<dbReference type="EMBL" id="CP005290">
    <property type="protein sequence ID" value="AGK61497.1"/>
    <property type="molecule type" value="Genomic_DNA"/>
</dbReference>
<dbReference type="HOGENOM" id="CLU_2820583_0_0_2"/>
<gene>
    <name evidence="2" type="ORF">Asulf_01514</name>
</gene>
<evidence type="ECO:0000313" key="2">
    <source>
        <dbReference type="EMBL" id="AGK61497.1"/>
    </source>
</evidence>
<organism evidence="2 3">
    <name type="scientific">Archaeoglobus sulfaticallidus PM70-1</name>
    <dbReference type="NCBI Taxonomy" id="387631"/>
    <lineage>
        <taxon>Archaea</taxon>
        <taxon>Methanobacteriati</taxon>
        <taxon>Methanobacteriota</taxon>
        <taxon>Archaeoglobi</taxon>
        <taxon>Archaeoglobales</taxon>
        <taxon>Archaeoglobaceae</taxon>
        <taxon>Archaeoglobus</taxon>
    </lineage>
</organism>
<evidence type="ECO:0000256" key="1">
    <source>
        <dbReference type="SAM" id="MobiDB-lite"/>
    </source>
</evidence>
<sequence>MVAIKENFGEGGANLTPAGQGEPTLAQALRDIADDLAMLKAAVDQIIADLGTSTTASTTDLKTQKG</sequence>
<protein>
    <submittedName>
        <fullName evidence="2">Uncharacterized protein</fullName>
    </submittedName>
</protein>
<evidence type="ECO:0000313" key="3">
    <source>
        <dbReference type="Proteomes" id="UP000013307"/>
    </source>
</evidence>
<dbReference type="AlphaFoldDB" id="N0BGW4"/>
<dbReference type="GeneID" id="15393149"/>
<proteinExistence type="predicted"/>
<feature type="region of interest" description="Disordered" evidence="1">
    <location>
        <begin position="1"/>
        <end position="21"/>
    </location>
</feature>
<reference evidence="2 3" key="1">
    <citation type="journal article" date="2013" name="Genome Announc.">
        <title>Complete Genome Sequence of the Thermophilic and Facultatively Chemolithoautotrophic Sulfate Reducer Archaeoglobus sulfaticallidus Strain PM70-1T.</title>
        <authorList>
            <person name="Stokke R."/>
            <person name="Hocking W.P."/>
            <person name="Steinsbu B.O."/>
            <person name="Steen I.H."/>
        </authorList>
    </citation>
    <scope>NUCLEOTIDE SEQUENCE [LARGE SCALE GENOMIC DNA]</scope>
    <source>
        <strain evidence="2">PM70-1</strain>
    </source>
</reference>